<evidence type="ECO:0000313" key="1">
    <source>
        <dbReference type="EMBL" id="OQB42614.1"/>
    </source>
</evidence>
<reference evidence="1" key="1">
    <citation type="submission" date="2017-02" db="EMBL/GenBank/DDBJ databases">
        <title>Delving into the versatile metabolic prowess of the omnipresent phylum Bacteroidetes.</title>
        <authorList>
            <person name="Nobu M.K."/>
            <person name="Mei R."/>
            <person name="Narihiro T."/>
            <person name="Kuroda K."/>
            <person name="Liu W.-T."/>
        </authorList>
    </citation>
    <scope>NUCLEOTIDE SEQUENCE</scope>
    <source>
        <strain evidence="1">ADurb.Bin160</strain>
    </source>
</reference>
<comment type="caution">
    <text evidence="1">The sequence shown here is derived from an EMBL/GenBank/DDBJ whole genome shotgun (WGS) entry which is preliminary data.</text>
</comment>
<organism evidence="1">
    <name type="scientific">candidate division CPR1 bacterium ADurb.Bin160</name>
    <dbReference type="NCBI Taxonomy" id="1852826"/>
    <lineage>
        <taxon>Bacteria</taxon>
        <taxon>candidate division CPR1</taxon>
    </lineage>
</organism>
<accession>A0A1V5ZS16</accession>
<dbReference type="Proteomes" id="UP000485621">
    <property type="component" value="Unassembled WGS sequence"/>
</dbReference>
<name>A0A1V5ZS16_9BACT</name>
<proteinExistence type="predicted"/>
<dbReference type="EMBL" id="MWDB01000001">
    <property type="protein sequence ID" value="OQB42614.1"/>
    <property type="molecule type" value="Genomic_DNA"/>
</dbReference>
<gene>
    <name evidence="1" type="ORF">BWY04_00050</name>
</gene>
<dbReference type="AlphaFoldDB" id="A0A1V5ZS16"/>
<protein>
    <submittedName>
        <fullName evidence="1">Uncharacterized protein</fullName>
    </submittedName>
</protein>
<sequence length="120" mass="13663">MTTIEGNKIVQGMTYNSDNISELEEYFTKEQKYTKIKSDGRKIRFKKTMNQNDVMTRKDGTKVNEHVIELVYSNASTFLNNSAEFFAKFGMTINHDSKNNEVIVHSKAQLEAFTLAVGLG</sequence>